<evidence type="ECO:0000259" key="3">
    <source>
        <dbReference type="PROSITE" id="PS50097"/>
    </source>
</evidence>
<dbReference type="Pfam" id="PF07707">
    <property type="entry name" value="BACK"/>
    <property type="match status" value="1"/>
</dbReference>
<dbReference type="GO" id="GO:0004867">
    <property type="term" value="F:serine-type endopeptidase inhibitor activity"/>
    <property type="evidence" value="ECO:0007669"/>
    <property type="project" value="UniProtKB-UniRule"/>
</dbReference>
<comment type="similarity">
    <text evidence="1">Belongs to the protease inhibitor I19 family.</text>
</comment>
<evidence type="ECO:0000259" key="4">
    <source>
        <dbReference type="PROSITE" id="PS51446"/>
    </source>
</evidence>
<organism evidence="5 6">
    <name type="scientific">Allacma fusca</name>
    <dbReference type="NCBI Taxonomy" id="39272"/>
    <lineage>
        <taxon>Eukaryota</taxon>
        <taxon>Metazoa</taxon>
        <taxon>Ecdysozoa</taxon>
        <taxon>Arthropoda</taxon>
        <taxon>Hexapoda</taxon>
        <taxon>Collembola</taxon>
        <taxon>Symphypleona</taxon>
        <taxon>Sminthuridae</taxon>
        <taxon>Allacma</taxon>
    </lineage>
</organism>
<keyword evidence="1" id="KW-0722">Serine protease inhibitor</keyword>
<sequence>MSSDIQSMQRPLRIDPVPKSEEDAEYFLADDTEMEKTKEEIKLSREDLIEESIKLADETDPRNVTILVRQNGGTWKFVLNRFLISLASPEFSILNETIVTKFEITEVKVDSFKEIIKYIYQQTKWIFKGNLLEAYYLIQAARNFEIEELVDQIVDQVPELNSENTLIPIVCKILNERRSKKDIKVRGDVLNYIGSHAAELLQSEHFFSLSSESLTEILSKQKLPVSSPLELFKAILKWGVEGCKRELKPCNGSNLREKLNVFMKFINFFNMTHFEFESYVQFTNILSSQEEQFFTPRYEDQEERSISNHEKVTAELFQTQFKMEVELWQLKLKITKMQEIQKLLLETNNMQSEELTKTAGMIRTILGLMKIPGPTLEKWSCTEMMSQMTGKFSCLVELSNGTLNPLQCGKYHCYGLGVLLHPMPIVINPLTREAFSFDCTGPKKQSGSQNRDRISGGFVYSWDPDTDTDKRIYLVIRFCIRSDYGELAVAFADHSPDSGDSYYFERPKMSGHLPDRSKCDRAYADGEVLELDVQTGSIRVILSMTVAARAVMKVQVGYVKAILSTWDGSLLGKQSRHLCGLIIGFTLVASGERSNEIYILFYPLVPRHFHFRTASKMPYVILKPEQYSTKGGEEFVKYTPGVGKTSSFAKLIKYLLVIWCLAAAFIIIQQTVGREMLIFNYRDNQFLRRIYIFSTGDDQAETSTPRICTPGLPYRPDDCNTCFCDDDGQPAGCTKMICPDQGNDIVMNI</sequence>
<proteinExistence type="inferred from homology"/>
<protein>
    <recommendedName>
        <fullName evidence="7">BTB domain-containing protein</fullName>
    </recommendedName>
</protein>
<evidence type="ECO:0000313" key="5">
    <source>
        <dbReference type="EMBL" id="CAG7826729.1"/>
    </source>
</evidence>
<dbReference type="InterPro" id="IPR011705">
    <property type="entry name" value="BACK"/>
</dbReference>
<dbReference type="Pfam" id="PF00651">
    <property type="entry name" value="BTB"/>
    <property type="match status" value="1"/>
</dbReference>
<dbReference type="Pfam" id="PF05375">
    <property type="entry name" value="Pacifastin_I"/>
    <property type="match status" value="1"/>
</dbReference>
<accession>A0A8J2LP53</accession>
<dbReference type="AlphaFoldDB" id="A0A8J2LP53"/>
<dbReference type="EMBL" id="CAJVCH010540869">
    <property type="protein sequence ID" value="CAG7826729.1"/>
    <property type="molecule type" value="Genomic_DNA"/>
</dbReference>
<keyword evidence="1" id="KW-0646">Protease inhibitor</keyword>
<gene>
    <name evidence="5" type="ORF">AFUS01_LOCUS36769</name>
</gene>
<evidence type="ECO:0000256" key="2">
    <source>
        <dbReference type="SAM" id="MobiDB-lite"/>
    </source>
</evidence>
<comment type="caution">
    <text evidence="5">The sequence shown here is derived from an EMBL/GenBank/DDBJ whole genome shotgun (WGS) entry which is preliminary data.</text>
</comment>
<dbReference type="PANTHER" id="PTHR45774">
    <property type="entry name" value="BTB/POZ DOMAIN-CONTAINING"/>
    <property type="match status" value="1"/>
</dbReference>
<dbReference type="PROSITE" id="PS50097">
    <property type="entry name" value="BTB"/>
    <property type="match status" value="1"/>
</dbReference>
<feature type="domain" description="BTB" evidence="3">
    <location>
        <begin position="62"/>
        <end position="120"/>
    </location>
</feature>
<name>A0A8J2LP53_9HEXA</name>
<evidence type="ECO:0000313" key="6">
    <source>
        <dbReference type="Proteomes" id="UP000708208"/>
    </source>
</evidence>
<feature type="region of interest" description="Disordered" evidence="2">
    <location>
        <begin position="1"/>
        <end position="21"/>
    </location>
</feature>
<dbReference type="PROSITE" id="PS51446">
    <property type="entry name" value="PACIFASTIN"/>
    <property type="match status" value="1"/>
</dbReference>
<dbReference type="OrthoDB" id="45365at2759"/>
<feature type="domain" description="Pacifastin" evidence="4">
    <location>
        <begin position="705"/>
        <end position="741"/>
    </location>
</feature>
<comment type="caution">
    <text evidence="1">Lacks conserved residue(s) required for the propagation of feature annotation.</text>
</comment>
<dbReference type="PANTHER" id="PTHR45774:SF3">
    <property type="entry name" value="BTB (POZ) DOMAIN-CONTAINING 2B-RELATED"/>
    <property type="match status" value="1"/>
</dbReference>
<dbReference type="InterPro" id="IPR008037">
    <property type="entry name" value="Pacifastin_dom"/>
</dbReference>
<reference evidence="5" key="1">
    <citation type="submission" date="2021-06" db="EMBL/GenBank/DDBJ databases">
        <authorList>
            <person name="Hodson N. C."/>
            <person name="Mongue J. A."/>
            <person name="Jaron S. K."/>
        </authorList>
    </citation>
    <scope>NUCLEOTIDE SEQUENCE</scope>
</reference>
<keyword evidence="6" id="KW-1185">Reference proteome</keyword>
<feature type="compositionally biased region" description="Basic and acidic residues" evidence="2">
    <location>
        <begin position="12"/>
        <end position="21"/>
    </location>
</feature>
<dbReference type="Proteomes" id="UP000708208">
    <property type="component" value="Unassembled WGS sequence"/>
</dbReference>
<dbReference type="InterPro" id="IPR000210">
    <property type="entry name" value="BTB/POZ_dom"/>
</dbReference>
<evidence type="ECO:0000256" key="1">
    <source>
        <dbReference type="PROSITE-ProRule" id="PRU00776"/>
    </source>
</evidence>
<evidence type="ECO:0008006" key="7">
    <source>
        <dbReference type="Google" id="ProtNLM"/>
    </source>
</evidence>